<dbReference type="Pfam" id="PF13231">
    <property type="entry name" value="PMT_2"/>
    <property type="match status" value="1"/>
</dbReference>
<dbReference type="Proteomes" id="UP000034676">
    <property type="component" value="Unassembled WGS sequence"/>
</dbReference>
<feature type="transmembrane region" description="Helical" evidence="8">
    <location>
        <begin position="237"/>
        <end position="257"/>
    </location>
</feature>
<feature type="transmembrane region" description="Helical" evidence="8">
    <location>
        <begin position="116"/>
        <end position="133"/>
    </location>
</feature>
<dbReference type="PANTHER" id="PTHR33908:SF11">
    <property type="entry name" value="MEMBRANE PROTEIN"/>
    <property type="match status" value="1"/>
</dbReference>
<evidence type="ECO:0000256" key="1">
    <source>
        <dbReference type="ARBA" id="ARBA00004651"/>
    </source>
</evidence>
<feature type="transmembrane region" description="Helical" evidence="8">
    <location>
        <begin position="316"/>
        <end position="334"/>
    </location>
</feature>
<dbReference type="GO" id="GO:0009103">
    <property type="term" value="P:lipopolysaccharide biosynthetic process"/>
    <property type="evidence" value="ECO:0007669"/>
    <property type="project" value="UniProtKB-ARBA"/>
</dbReference>
<evidence type="ECO:0000313" key="10">
    <source>
        <dbReference type="EMBL" id="KKR91677.1"/>
    </source>
</evidence>
<feature type="domain" description="Glycosyltransferase RgtA/B/C/D-like" evidence="9">
    <location>
        <begin position="70"/>
        <end position="221"/>
    </location>
</feature>
<gene>
    <name evidence="10" type="ORF">UU42_C0008G0013</name>
</gene>
<dbReference type="EMBL" id="LCAO01000008">
    <property type="protein sequence ID" value="KKR91677.1"/>
    <property type="molecule type" value="Genomic_DNA"/>
</dbReference>
<feature type="transmembrane region" description="Helical" evidence="8">
    <location>
        <begin position="288"/>
        <end position="309"/>
    </location>
</feature>
<feature type="transmembrane region" description="Helical" evidence="8">
    <location>
        <begin position="9"/>
        <end position="28"/>
    </location>
</feature>
<evidence type="ECO:0000256" key="5">
    <source>
        <dbReference type="ARBA" id="ARBA00022692"/>
    </source>
</evidence>
<keyword evidence="6 8" id="KW-1133">Transmembrane helix</keyword>
<organism evidence="10 11">
    <name type="scientific">Candidatus Woesebacteria bacterium GW2011_GWA1_41_13b</name>
    <dbReference type="NCBI Taxonomy" id="1618555"/>
    <lineage>
        <taxon>Bacteria</taxon>
        <taxon>Candidatus Woeseibacteriota</taxon>
    </lineage>
</organism>
<evidence type="ECO:0000256" key="6">
    <source>
        <dbReference type="ARBA" id="ARBA00022989"/>
    </source>
</evidence>
<dbReference type="PANTHER" id="PTHR33908">
    <property type="entry name" value="MANNOSYLTRANSFERASE YKCB-RELATED"/>
    <property type="match status" value="1"/>
</dbReference>
<feature type="transmembrane region" description="Helical" evidence="8">
    <location>
        <begin position="164"/>
        <end position="185"/>
    </location>
</feature>
<dbReference type="InterPro" id="IPR038731">
    <property type="entry name" value="RgtA/B/C-like"/>
</dbReference>
<feature type="transmembrane region" description="Helical" evidence="8">
    <location>
        <begin position="89"/>
        <end position="109"/>
    </location>
</feature>
<dbReference type="InterPro" id="IPR050297">
    <property type="entry name" value="LipidA_mod_glycosyltrf_83"/>
</dbReference>
<evidence type="ECO:0000313" key="11">
    <source>
        <dbReference type="Proteomes" id="UP000034676"/>
    </source>
</evidence>
<evidence type="ECO:0000256" key="2">
    <source>
        <dbReference type="ARBA" id="ARBA00022475"/>
    </source>
</evidence>
<evidence type="ECO:0000256" key="8">
    <source>
        <dbReference type="SAM" id="Phobius"/>
    </source>
</evidence>
<comment type="caution">
    <text evidence="10">The sequence shown here is derived from an EMBL/GenBank/DDBJ whole genome shotgun (WGS) entry which is preliminary data.</text>
</comment>
<evidence type="ECO:0000259" key="9">
    <source>
        <dbReference type="Pfam" id="PF13231"/>
    </source>
</evidence>
<dbReference type="GO" id="GO:0016763">
    <property type="term" value="F:pentosyltransferase activity"/>
    <property type="evidence" value="ECO:0007669"/>
    <property type="project" value="TreeGrafter"/>
</dbReference>
<keyword evidence="7 8" id="KW-0472">Membrane</keyword>
<accession>A0A0G0XUV5</accession>
<evidence type="ECO:0000256" key="7">
    <source>
        <dbReference type="ARBA" id="ARBA00023136"/>
    </source>
</evidence>
<protein>
    <recommendedName>
        <fullName evidence="9">Glycosyltransferase RgtA/B/C/D-like domain-containing protein</fullName>
    </recommendedName>
</protein>
<sequence length="498" mass="56594">MRKVGPKLLLLLISLLFTYILFIRFYRAVDFFSFNFDEEYQAWLAWMQVVDFHFIWIGVGASGLKYYLGPGFVYLNALLFKLSGGDPVILAYFSPLVGVATLVSIFFVVKTFLGKRAGVFAAIMYGGSAYINYFDRRFWNPLPIPILTVWLVFSLLKAKTNPKWMILAIGLMALSYHVHLSLWIFWPILAWQLLSIRKNLKPVTIVAMVMVFLGITSPLLVFDFVHNFDNILAPFKFILNIGGLSHTPLYMLFWQHLQSLWNVLGKVWVLNWYSNLQEEQYLGAHVNLATIASPILNLLSLLILLSVFYKYLNKPLVRLIALAMGIYFVAYVFYPGEVLEHFLLGFIGLEAVVIGIFVSRLPTGLGVLITFLFLFVNTGTVLTSNQAKYGLTARRNLINKTMQALDNSNFDLKIVGNDPRIYSPYGGWRYLFQSYGKLPTTSEADESFGWIYGIKPAPSKPTYGVVIAEDRRLSTKFTPKVQFQDGAFSAYIFPSGSL</sequence>
<evidence type="ECO:0000256" key="3">
    <source>
        <dbReference type="ARBA" id="ARBA00022676"/>
    </source>
</evidence>
<keyword evidence="5 8" id="KW-0812">Transmembrane</keyword>
<dbReference type="GO" id="GO:0005886">
    <property type="term" value="C:plasma membrane"/>
    <property type="evidence" value="ECO:0007669"/>
    <property type="project" value="UniProtKB-SubCell"/>
</dbReference>
<evidence type="ECO:0000256" key="4">
    <source>
        <dbReference type="ARBA" id="ARBA00022679"/>
    </source>
</evidence>
<proteinExistence type="predicted"/>
<comment type="subcellular location">
    <subcellularLocation>
        <location evidence="1">Cell membrane</location>
        <topology evidence="1">Multi-pass membrane protein</topology>
    </subcellularLocation>
</comment>
<feature type="transmembrane region" description="Helical" evidence="8">
    <location>
        <begin position="205"/>
        <end position="225"/>
    </location>
</feature>
<keyword evidence="4" id="KW-0808">Transferase</keyword>
<name>A0A0G0XUV5_9BACT</name>
<dbReference type="AlphaFoldDB" id="A0A0G0XUV5"/>
<keyword evidence="3" id="KW-0328">Glycosyltransferase</keyword>
<reference evidence="10 11" key="1">
    <citation type="journal article" date="2015" name="Nature">
        <title>rRNA introns, odd ribosomes, and small enigmatic genomes across a large radiation of phyla.</title>
        <authorList>
            <person name="Brown C.T."/>
            <person name="Hug L.A."/>
            <person name="Thomas B.C."/>
            <person name="Sharon I."/>
            <person name="Castelle C.J."/>
            <person name="Singh A."/>
            <person name="Wilkins M.J."/>
            <person name="Williams K.H."/>
            <person name="Banfield J.F."/>
        </authorList>
    </citation>
    <scope>NUCLEOTIDE SEQUENCE [LARGE SCALE GENOMIC DNA]</scope>
</reference>
<keyword evidence="2" id="KW-1003">Cell membrane</keyword>